<dbReference type="InterPro" id="IPR036129">
    <property type="entry name" value="Glycerate_kinase_sf"/>
</dbReference>
<dbReference type="Proteomes" id="UP000401081">
    <property type="component" value="Unassembled WGS sequence"/>
</dbReference>
<evidence type="ECO:0000313" key="1">
    <source>
        <dbReference type="EMBL" id="VFS60360.1"/>
    </source>
</evidence>
<dbReference type="Pfam" id="PF02595">
    <property type="entry name" value="Gly_kinase"/>
    <property type="match status" value="1"/>
</dbReference>
<accession>A0A485AI31</accession>
<keyword evidence="1" id="KW-0418">Kinase</keyword>
<evidence type="ECO:0000313" key="2">
    <source>
        <dbReference type="Proteomes" id="UP000401081"/>
    </source>
</evidence>
<keyword evidence="2" id="KW-1185">Reference proteome</keyword>
<dbReference type="SUPFAM" id="SSF110738">
    <property type="entry name" value="Glycerate kinase I"/>
    <property type="match status" value="1"/>
</dbReference>
<protein>
    <submittedName>
        <fullName evidence="1">Glycerate kinase I</fullName>
    </submittedName>
</protein>
<proteinExistence type="predicted"/>
<dbReference type="GO" id="GO:0031388">
    <property type="term" value="P:organic acid phosphorylation"/>
    <property type="evidence" value="ECO:0007669"/>
    <property type="project" value="InterPro"/>
</dbReference>
<dbReference type="GO" id="GO:0008887">
    <property type="term" value="F:glycerate kinase activity"/>
    <property type="evidence" value="ECO:0007669"/>
    <property type="project" value="InterPro"/>
</dbReference>
<keyword evidence="1" id="KW-0808">Transferase</keyword>
<sequence length="49" mass="5413">MSLNNIDIRHLDARLQTCSIRVACDVTNPLTGTSGASFIFGRRKGPPRR</sequence>
<reference evidence="1 2" key="1">
    <citation type="submission" date="2019-03" db="EMBL/GenBank/DDBJ databases">
        <authorList>
            <consortium name="Pathogen Informatics"/>
        </authorList>
    </citation>
    <scope>NUCLEOTIDE SEQUENCE [LARGE SCALE GENOMIC DNA]</scope>
    <source>
        <strain evidence="1 2">NCTC12993</strain>
    </source>
</reference>
<dbReference type="AlphaFoldDB" id="A0A485AI31"/>
<dbReference type="InterPro" id="IPR018193">
    <property type="entry name" value="Glyc_kinase_flavodox-like_fold"/>
</dbReference>
<gene>
    <name evidence="1" type="ORF">NCTC12993_01631</name>
</gene>
<dbReference type="Gene3D" id="3.90.1510.10">
    <property type="entry name" value="Glycerate kinase, domain 2"/>
    <property type="match status" value="1"/>
</dbReference>
<name>A0A485AI31_KLUCR</name>
<dbReference type="EMBL" id="CAADJD010000014">
    <property type="protein sequence ID" value="VFS60360.1"/>
    <property type="molecule type" value="Genomic_DNA"/>
</dbReference>
<dbReference type="InterPro" id="IPR004381">
    <property type="entry name" value="Glycerate_kinase"/>
</dbReference>
<organism evidence="1 2">
    <name type="scientific">Kluyvera cryocrescens</name>
    <name type="common">Kluyvera citrophila</name>
    <dbReference type="NCBI Taxonomy" id="580"/>
    <lineage>
        <taxon>Bacteria</taxon>
        <taxon>Pseudomonadati</taxon>
        <taxon>Pseudomonadota</taxon>
        <taxon>Gammaproteobacteria</taxon>
        <taxon>Enterobacterales</taxon>
        <taxon>Enterobacteriaceae</taxon>
        <taxon>Kluyvera</taxon>
    </lineage>
</organism>